<evidence type="ECO:0000313" key="4">
    <source>
        <dbReference type="Proteomes" id="UP001281761"/>
    </source>
</evidence>
<comment type="caution">
    <text evidence="3">The sequence shown here is derived from an EMBL/GenBank/DDBJ whole genome shotgun (WGS) entry which is preliminary data.</text>
</comment>
<feature type="region of interest" description="Disordered" evidence="2">
    <location>
        <begin position="130"/>
        <end position="194"/>
    </location>
</feature>
<sequence length="194" mass="21917">MENYMCNAHGEPIFLETAIDKAEFHRLNILRKLNHVKNEDARSVEHFRAFLYYMNVIFTNPQTTSATTSFRRAKEEFQVAEMFCMEKVNAVQQMIDETDKVIDELETLYGELQQNLFKAGIINANKQATELAETKPPPGNTGLQSGTNRKQRRSTGGSQGRSRNPTGQPRPSVSPSNEVYDEVTPSNVESPYPG</sequence>
<name>A0ABQ9YL86_9EUKA</name>
<evidence type="ECO:0000256" key="1">
    <source>
        <dbReference type="SAM" id="Coils"/>
    </source>
</evidence>
<evidence type="ECO:0000256" key="2">
    <source>
        <dbReference type="SAM" id="MobiDB-lite"/>
    </source>
</evidence>
<reference evidence="3 4" key="1">
    <citation type="journal article" date="2022" name="bioRxiv">
        <title>Genomics of Preaxostyla Flagellates Illuminates Evolutionary Transitions and the Path Towards Mitochondrial Loss.</title>
        <authorList>
            <person name="Novak L.V.F."/>
            <person name="Treitli S.C."/>
            <person name="Pyrih J."/>
            <person name="Halakuc P."/>
            <person name="Pipaliya S.V."/>
            <person name="Vacek V."/>
            <person name="Brzon O."/>
            <person name="Soukal P."/>
            <person name="Eme L."/>
            <person name="Dacks J.B."/>
            <person name="Karnkowska A."/>
            <person name="Elias M."/>
            <person name="Hampl V."/>
        </authorList>
    </citation>
    <scope>NUCLEOTIDE SEQUENCE [LARGE SCALE GENOMIC DNA]</scope>
    <source>
        <strain evidence="3">NAU3</strain>
        <tissue evidence="3">Gut</tissue>
    </source>
</reference>
<proteinExistence type="predicted"/>
<organism evidence="3 4">
    <name type="scientific">Blattamonas nauphoetae</name>
    <dbReference type="NCBI Taxonomy" id="2049346"/>
    <lineage>
        <taxon>Eukaryota</taxon>
        <taxon>Metamonada</taxon>
        <taxon>Preaxostyla</taxon>
        <taxon>Oxymonadida</taxon>
        <taxon>Blattamonas</taxon>
    </lineage>
</organism>
<keyword evidence="1" id="KW-0175">Coiled coil</keyword>
<feature type="compositionally biased region" description="Low complexity" evidence="2">
    <location>
        <begin position="154"/>
        <end position="163"/>
    </location>
</feature>
<dbReference type="EMBL" id="JARBJD010000002">
    <property type="protein sequence ID" value="KAK2964507.1"/>
    <property type="molecule type" value="Genomic_DNA"/>
</dbReference>
<evidence type="ECO:0000313" key="3">
    <source>
        <dbReference type="EMBL" id="KAK2964507.1"/>
    </source>
</evidence>
<feature type="compositionally biased region" description="Polar residues" evidence="2">
    <location>
        <begin position="164"/>
        <end position="177"/>
    </location>
</feature>
<accession>A0ABQ9YL86</accession>
<feature type="coiled-coil region" evidence="1">
    <location>
        <begin position="88"/>
        <end position="115"/>
    </location>
</feature>
<dbReference type="Proteomes" id="UP001281761">
    <property type="component" value="Unassembled WGS sequence"/>
</dbReference>
<feature type="compositionally biased region" description="Polar residues" evidence="2">
    <location>
        <begin position="184"/>
        <end position="194"/>
    </location>
</feature>
<gene>
    <name evidence="3" type="ORF">BLNAU_423</name>
</gene>
<keyword evidence="4" id="KW-1185">Reference proteome</keyword>
<protein>
    <submittedName>
        <fullName evidence="3">Uncharacterized protein</fullName>
    </submittedName>
</protein>